<dbReference type="PANTHER" id="PTHR43649">
    <property type="entry name" value="ARABINOSE-BINDING PROTEIN-RELATED"/>
    <property type="match status" value="1"/>
</dbReference>
<comment type="similarity">
    <text evidence="2">Belongs to the bacterial solute-binding protein 1 family.</text>
</comment>
<organism evidence="9 10">
    <name type="scientific">Treponema saccharophilum DSM 2985</name>
    <dbReference type="NCBI Taxonomy" id="907348"/>
    <lineage>
        <taxon>Bacteria</taxon>
        <taxon>Pseudomonadati</taxon>
        <taxon>Spirochaetota</taxon>
        <taxon>Spirochaetia</taxon>
        <taxon>Spirochaetales</taxon>
        <taxon>Treponemataceae</taxon>
        <taxon>Treponema</taxon>
    </lineage>
</organism>
<keyword evidence="10" id="KW-1185">Reference proteome</keyword>
<gene>
    <name evidence="9" type="ORF">TresaDRAFT_1598</name>
</gene>
<dbReference type="PANTHER" id="PTHR43649:SF33">
    <property type="entry name" value="POLYGALACTURONAN_RHAMNOGALACTURONAN-BINDING PROTEIN YTCQ"/>
    <property type="match status" value="1"/>
</dbReference>
<reference evidence="9 10" key="1">
    <citation type="submission" date="2011-09" db="EMBL/GenBank/DDBJ databases">
        <title>The draft genome of Treponema saccharophilum DSM 2985.</title>
        <authorList>
            <consortium name="US DOE Joint Genome Institute (JGI-PGF)"/>
            <person name="Lucas S."/>
            <person name="Copeland A."/>
            <person name="Lapidus A."/>
            <person name="Glavina del Rio T."/>
            <person name="Dalin E."/>
            <person name="Tice H."/>
            <person name="Bruce D."/>
            <person name="Goodwin L."/>
            <person name="Pitluck S."/>
            <person name="Peters L."/>
            <person name="Kyrpides N."/>
            <person name="Mavromatis K."/>
            <person name="Ivanova N."/>
            <person name="Markowitz V."/>
            <person name="Cheng J.-F."/>
            <person name="Hugenholtz P."/>
            <person name="Woyke T."/>
            <person name="Wu D."/>
            <person name="Gronow S."/>
            <person name="Wellnitz S."/>
            <person name="Brambilla E."/>
            <person name="Klenk H.-P."/>
            <person name="Eisen J.A."/>
        </authorList>
    </citation>
    <scope>NUCLEOTIDE SEQUENCE [LARGE SCALE GENOMIC DNA]</scope>
    <source>
        <strain evidence="9 10">DSM 2985</strain>
    </source>
</reference>
<dbReference type="eggNOG" id="COG1653">
    <property type="taxonomic scope" value="Bacteria"/>
</dbReference>
<keyword evidence="3" id="KW-1003">Cell membrane</keyword>
<evidence type="ECO:0000256" key="2">
    <source>
        <dbReference type="ARBA" id="ARBA00008520"/>
    </source>
</evidence>
<sequence>MKRSARFAVMAFSLAVVASLVSCGGKGKTEVGATGRPRVSFMLVDYEGSPLTGPRAEAVRNRIAEYTNTDAEFTFVAYDSYAEKTGLALASPDDMPMVMHVEKLDLGILEAARAGAFWDLNEFIWDKEKYPNLSQANRNVCNNLMVDGELIGLYKARDIGRYGMGYRSDWAEKLGLSEPKSIDDMYNMLYKFTYGDPDGNGKNDTYGIAMCKYTGPFDIIQSWFGCGNKWVEKDGKLVPVHRTQEYKDALDWMKKVYQDGLIAPDWAVRDTQTWQDQIKKGEAGVFVDVMDGSRRIWDYFANNNVPSVADGSKVAGMKLVGPVNGKTLATDGFNGFLVITKAAKTKEQVEACLHFIDKMCDDEMVILAGYGEKDINYTLDDDGYVVQTTLKDPSALKAYGPYNQTQCFIPHMLVQAKPALRQTERMQEQLRIVKSNEQYAVFNPALSFLTNSATYATQGAILDQLLSDARTQYICGRIDEKQLLAEFDKWDKQGGEAVVKEVNEQYARK</sequence>
<dbReference type="PROSITE" id="PS51257">
    <property type="entry name" value="PROKAR_LIPOPROTEIN"/>
    <property type="match status" value="1"/>
</dbReference>
<evidence type="ECO:0000256" key="5">
    <source>
        <dbReference type="ARBA" id="ARBA00023136"/>
    </source>
</evidence>
<keyword evidence="4 8" id="KW-0732">Signal</keyword>
<keyword evidence="6" id="KW-0564">Palmitate</keyword>
<dbReference type="Proteomes" id="UP000003571">
    <property type="component" value="Unassembled WGS sequence"/>
</dbReference>
<dbReference type="RefSeq" id="WP_002703490.1">
    <property type="nucleotide sequence ID" value="NZ_AGRW01000041.1"/>
</dbReference>
<evidence type="ECO:0000256" key="4">
    <source>
        <dbReference type="ARBA" id="ARBA00022729"/>
    </source>
</evidence>
<comment type="subcellular location">
    <subcellularLocation>
        <location evidence="1">Periplasm</location>
    </subcellularLocation>
</comment>
<dbReference type="InterPro" id="IPR006059">
    <property type="entry name" value="SBP"/>
</dbReference>
<keyword evidence="7" id="KW-0449">Lipoprotein</keyword>
<evidence type="ECO:0000256" key="6">
    <source>
        <dbReference type="ARBA" id="ARBA00023139"/>
    </source>
</evidence>
<evidence type="ECO:0000256" key="8">
    <source>
        <dbReference type="SAM" id="SignalP"/>
    </source>
</evidence>
<dbReference type="Pfam" id="PF13416">
    <property type="entry name" value="SBP_bac_8"/>
    <property type="match status" value="1"/>
</dbReference>
<dbReference type="STRING" id="907348.TresaDRAFT_1598"/>
<feature type="chain" id="PRO_5003608718" evidence="8">
    <location>
        <begin position="19"/>
        <end position="509"/>
    </location>
</feature>
<dbReference type="InterPro" id="IPR050490">
    <property type="entry name" value="Bact_solute-bd_prot1"/>
</dbReference>
<dbReference type="Gene3D" id="3.40.190.10">
    <property type="entry name" value="Periplasmic binding protein-like II"/>
    <property type="match status" value="2"/>
</dbReference>
<evidence type="ECO:0000256" key="7">
    <source>
        <dbReference type="ARBA" id="ARBA00023288"/>
    </source>
</evidence>
<dbReference type="AlphaFoldDB" id="H7EJH3"/>
<protein>
    <submittedName>
        <fullName evidence="9">Carbohydrate ABC transporter substrate-binding protein, CUT1 family</fullName>
    </submittedName>
</protein>
<proteinExistence type="inferred from homology"/>
<comment type="caution">
    <text evidence="9">The sequence shown here is derived from an EMBL/GenBank/DDBJ whole genome shotgun (WGS) entry which is preliminary data.</text>
</comment>
<dbReference type="PATRIC" id="fig|907348.3.peg.1066"/>
<accession>H7EJH3</accession>
<dbReference type="SUPFAM" id="SSF53850">
    <property type="entry name" value="Periplasmic binding protein-like II"/>
    <property type="match status" value="1"/>
</dbReference>
<evidence type="ECO:0000313" key="9">
    <source>
        <dbReference type="EMBL" id="EIC02334.1"/>
    </source>
</evidence>
<evidence type="ECO:0000256" key="1">
    <source>
        <dbReference type="ARBA" id="ARBA00004418"/>
    </source>
</evidence>
<keyword evidence="5" id="KW-0472">Membrane</keyword>
<dbReference type="OrthoDB" id="9787283at2"/>
<name>H7EJH3_9SPIR</name>
<feature type="signal peptide" evidence="8">
    <location>
        <begin position="1"/>
        <end position="18"/>
    </location>
</feature>
<evidence type="ECO:0000256" key="3">
    <source>
        <dbReference type="ARBA" id="ARBA00022475"/>
    </source>
</evidence>
<dbReference type="EMBL" id="AGRW01000041">
    <property type="protein sequence ID" value="EIC02334.1"/>
    <property type="molecule type" value="Genomic_DNA"/>
</dbReference>
<evidence type="ECO:0000313" key="10">
    <source>
        <dbReference type="Proteomes" id="UP000003571"/>
    </source>
</evidence>